<gene>
    <name evidence="2" type="ORF">CONLIGDRAFT_648007</name>
</gene>
<accession>A0A1J7J531</accession>
<dbReference type="EMBL" id="KV875102">
    <property type="protein sequence ID" value="OIW24928.1"/>
    <property type="molecule type" value="Genomic_DNA"/>
</dbReference>
<dbReference type="Proteomes" id="UP000182658">
    <property type="component" value="Unassembled WGS sequence"/>
</dbReference>
<feature type="compositionally biased region" description="Polar residues" evidence="1">
    <location>
        <begin position="25"/>
        <end position="41"/>
    </location>
</feature>
<evidence type="ECO:0000256" key="1">
    <source>
        <dbReference type="SAM" id="MobiDB-lite"/>
    </source>
</evidence>
<reference evidence="2 3" key="1">
    <citation type="submission" date="2016-10" db="EMBL/GenBank/DDBJ databases">
        <title>Draft genome sequence of Coniochaeta ligniaria NRRL30616, a lignocellulolytic fungus for bioabatement of inhibitors in plant biomass hydrolysates.</title>
        <authorList>
            <consortium name="DOE Joint Genome Institute"/>
            <person name="Jimenez D.J."/>
            <person name="Hector R.E."/>
            <person name="Riley R."/>
            <person name="Sun H."/>
            <person name="Grigoriev I.V."/>
            <person name="Van Elsas J.D."/>
            <person name="Nichols N.N."/>
        </authorList>
    </citation>
    <scope>NUCLEOTIDE SEQUENCE [LARGE SCALE GENOMIC DNA]</scope>
    <source>
        <strain evidence="2 3">NRRL 30616</strain>
    </source>
</reference>
<proteinExistence type="predicted"/>
<feature type="region of interest" description="Disordered" evidence="1">
    <location>
        <begin position="177"/>
        <end position="203"/>
    </location>
</feature>
<dbReference type="AlphaFoldDB" id="A0A1J7J531"/>
<feature type="region of interest" description="Disordered" evidence="1">
    <location>
        <begin position="109"/>
        <end position="128"/>
    </location>
</feature>
<sequence>MPSPERNASGHRGRERQSEDPDSGISYSDGSSPTIYAQSRQALPARAVSKDEIRTKIKEVEALIEGKVYDLQIKRVSANVSLYTLFSDCHAQMGELNDLDNKYRRLVDGQRDRGEPSYDPNDRDNRAKETILERQEMLFARIRRHMVRLVDDHSQELKAFERLGDLRRLRDRLHQLASEVEKSSGEDESSSKVKSRSGEDERN</sequence>
<keyword evidence="3" id="KW-1185">Reference proteome</keyword>
<feature type="region of interest" description="Disordered" evidence="1">
    <location>
        <begin position="1"/>
        <end position="48"/>
    </location>
</feature>
<name>A0A1J7J531_9PEZI</name>
<protein>
    <submittedName>
        <fullName evidence="2">Uncharacterized protein</fullName>
    </submittedName>
</protein>
<evidence type="ECO:0000313" key="3">
    <source>
        <dbReference type="Proteomes" id="UP000182658"/>
    </source>
</evidence>
<dbReference type="InParanoid" id="A0A1J7J531"/>
<organism evidence="2 3">
    <name type="scientific">Coniochaeta ligniaria NRRL 30616</name>
    <dbReference type="NCBI Taxonomy" id="1408157"/>
    <lineage>
        <taxon>Eukaryota</taxon>
        <taxon>Fungi</taxon>
        <taxon>Dikarya</taxon>
        <taxon>Ascomycota</taxon>
        <taxon>Pezizomycotina</taxon>
        <taxon>Sordariomycetes</taxon>
        <taxon>Sordariomycetidae</taxon>
        <taxon>Coniochaetales</taxon>
        <taxon>Coniochaetaceae</taxon>
        <taxon>Coniochaeta</taxon>
    </lineage>
</organism>
<evidence type="ECO:0000313" key="2">
    <source>
        <dbReference type="EMBL" id="OIW24928.1"/>
    </source>
</evidence>